<evidence type="ECO:0000313" key="10">
    <source>
        <dbReference type="Proteomes" id="UP001344632"/>
    </source>
</evidence>
<keyword evidence="4" id="KW-0663">Pyridoxal phosphate</keyword>
<dbReference type="InterPro" id="IPR036388">
    <property type="entry name" value="WH-like_DNA-bd_sf"/>
</dbReference>
<dbReference type="InterPro" id="IPR015421">
    <property type="entry name" value="PyrdxlP-dep_Trfase_major"/>
</dbReference>
<protein>
    <submittedName>
        <fullName evidence="9">PLP-dependent aminotransferase family protein</fullName>
    </submittedName>
</protein>
<keyword evidence="5" id="KW-0805">Transcription regulation</keyword>
<evidence type="ECO:0000256" key="5">
    <source>
        <dbReference type="ARBA" id="ARBA00023015"/>
    </source>
</evidence>
<dbReference type="Gene3D" id="1.10.10.10">
    <property type="entry name" value="Winged helix-like DNA-binding domain superfamily/Winged helix DNA-binding domain"/>
    <property type="match status" value="1"/>
</dbReference>
<dbReference type="InterPro" id="IPR015424">
    <property type="entry name" value="PyrdxlP-dep_Trfase"/>
</dbReference>
<dbReference type="Pfam" id="PF00155">
    <property type="entry name" value="Aminotran_1_2"/>
    <property type="match status" value="1"/>
</dbReference>
<dbReference type="InterPro" id="IPR051446">
    <property type="entry name" value="HTH_trans_reg/aminotransferase"/>
</dbReference>
<keyword evidence="3 9" id="KW-0808">Transferase</keyword>
<evidence type="ECO:0000256" key="3">
    <source>
        <dbReference type="ARBA" id="ARBA00022576"/>
    </source>
</evidence>
<evidence type="ECO:0000256" key="1">
    <source>
        <dbReference type="ARBA" id="ARBA00001933"/>
    </source>
</evidence>
<dbReference type="InterPro" id="IPR036390">
    <property type="entry name" value="WH_DNA-bd_sf"/>
</dbReference>
<dbReference type="GO" id="GO:0008483">
    <property type="term" value="F:transaminase activity"/>
    <property type="evidence" value="ECO:0007669"/>
    <property type="project" value="UniProtKB-KW"/>
</dbReference>
<dbReference type="SMART" id="SM00345">
    <property type="entry name" value="HTH_GNTR"/>
    <property type="match status" value="1"/>
</dbReference>
<gene>
    <name evidence="9" type="ORF">P4H66_09335</name>
</gene>
<evidence type="ECO:0000259" key="8">
    <source>
        <dbReference type="PROSITE" id="PS50949"/>
    </source>
</evidence>
<reference evidence="9 10" key="1">
    <citation type="submission" date="2023-03" db="EMBL/GenBank/DDBJ databases">
        <title>Bacillus Genome Sequencing.</title>
        <authorList>
            <person name="Dunlap C."/>
        </authorList>
    </citation>
    <scope>NUCLEOTIDE SEQUENCE [LARGE SCALE GENOMIC DNA]</scope>
    <source>
        <strain evidence="9 10">BD-525</strain>
    </source>
</reference>
<evidence type="ECO:0000313" key="9">
    <source>
        <dbReference type="EMBL" id="MEC0240049.1"/>
    </source>
</evidence>
<evidence type="ECO:0000256" key="2">
    <source>
        <dbReference type="ARBA" id="ARBA00005384"/>
    </source>
</evidence>
<dbReference type="PANTHER" id="PTHR46577:SF1">
    <property type="entry name" value="HTH-TYPE TRANSCRIPTIONAL REGULATORY PROTEIN GABR"/>
    <property type="match status" value="1"/>
</dbReference>
<dbReference type="PANTHER" id="PTHR46577">
    <property type="entry name" value="HTH-TYPE TRANSCRIPTIONAL REGULATORY PROTEIN GABR"/>
    <property type="match status" value="1"/>
</dbReference>
<keyword evidence="6" id="KW-0238">DNA-binding</keyword>
<dbReference type="Pfam" id="PF00392">
    <property type="entry name" value="GntR"/>
    <property type="match status" value="1"/>
</dbReference>
<evidence type="ECO:0000256" key="4">
    <source>
        <dbReference type="ARBA" id="ARBA00022898"/>
    </source>
</evidence>
<dbReference type="SUPFAM" id="SSF46785">
    <property type="entry name" value="Winged helix' DNA-binding domain"/>
    <property type="match status" value="1"/>
</dbReference>
<evidence type="ECO:0000256" key="7">
    <source>
        <dbReference type="ARBA" id="ARBA00023163"/>
    </source>
</evidence>
<dbReference type="InterPro" id="IPR004839">
    <property type="entry name" value="Aminotransferase_I/II_large"/>
</dbReference>
<name>A0ABU6GJY8_9BACL</name>
<comment type="similarity">
    <text evidence="2">In the C-terminal section; belongs to the class-I pyridoxal-phosphate-dependent aminotransferase family.</text>
</comment>
<organism evidence="9 10">
    <name type="scientific">Paenibacillus dokdonensis</name>
    <dbReference type="NCBI Taxonomy" id="2567944"/>
    <lineage>
        <taxon>Bacteria</taxon>
        <taxon>Bacillati</taxon>
        <taxon>Bacillota</taxon>
        <taxon>Bacilli</taxon>
        <taxon>Bacillales</taxon>
        <taxon>Paenibacillaceae</taxon>
        <taxon>Paenibacillus</taxon>
    </lineage>
</organism>
<dbReference type="Proteomes" id="UP001344632">
    <property type="component" value="Unassembled WGS sequence"/>
</dbReference>
<dbReference type="EMBL" id="JARLKZ010000005">
    <property type="protein sequence ID" value="MEC0240049.1"/>
    <property type="molecule type" value="Genomic_DNA"/>
</dbReference>
<dbReference type="PROSITE" id="PS50949">
    <property type="entry name" value="HTH_GNTR"/>
    <property type="match status" value="1"/>
</dbReference>
<proteinExistence type="inferred from homology"/>
<dbReference type="RefSeq" id="WP_326087404.1">
    <property type="nucleotide sequence ID" value="NZ_JARLKZ010000005.1"/>
</dbReference>
<comment type="cofactor">
    <cofactor evidence="1">
        <name>pyridoxal 5'-phosphate</name>
        <dbReference type="ChEBI" id="CHEBI:597326"/>
    </cofactor>
</comment>
<keyword evidence="10" id="KW-1185">Reference proteome</keyword>
<dbReference type="CDD" id="cd07377">
    <property type="entry name" value="WHTH_GntR"/>
    <property type="match status" value="1"/>
</dbReference>
<comment type="caution">
    <text evidence="9">The sequence shown here is derived from an EMBL/GenBank/DDBJ whole genome shotgun (WGS) entry which is preliminary data.</text>
</comment>
<keyword evidence="7" id="KW-0804">Transcription</keyword>
<accession>A0ABU6GJY8</accession>
<dbReference type="InterPro" id="IPR000524">
    <property type="entry name" value="Tscrpt_reg_HTH_GntR"/>
</dbReference>
<feature type="domain" description="HTH gntR-type" evidence="8">
    <location>
        <begin position="13"/>
        <end position="81"/>
    </location>
</feature>
<keyword evidence="3 9" id="KW-0032">Aminotransferase</keyword>
<dbReference type="CDD" id="cd00609">
    <property type="entry name" value="AAT_like"/>
    <property type="match status" value="1"/>
</dbReference>
<sequence length="475" mass="53447">MMYGIYIDPKSKLPVTRQICQQLRELIESGLLPAGIRLLPSRSLAKEWGIARNVVIEVYEQLTAEGYLEGRVGSGTYVAEGINLSPRPQMHGVSSEAGRTLQDVDHQDIINFATGVPDLKQFPRKIWGKYLKDAAETAPGEGDDYGDIYGDEGLRSAICDFLFRAKGIQCSVEHIMIVSGASEGFFLLAKSLSSNFHSLYIEDPTIDFTRDIFQMMNYNLVPVEVDSNGMNVDSLTRFETGHIALLTPSHQFPTGSLLSIQRRHKAIRFAEEANSYIIEDDYDSEFRLRGIPVPPLQTLSPSRVIYVGTFSKTLLPNLRIGFLIVPPNLSGRIAITKEKLNMHTPIIIQHALRQFILDGQLERHIHTMKKMYKKRRNLLTDRLIKAFGQEISILGDNAGMHLQVHFNRIHPCELSWSDTLSFGFRVETTNDYNLTDRKNHESIVLGYGNLSTDEIVEGVNRIHKFVSSNGNSPAL</sequence>
<dbReference type="Gene3D" id="3.40.640.10">
    <property type="entry name" value="Type I PLP-dependent aspartate aminotransferase-like (Major domain)"/>
    <property type="match status" value="1"/>
</dbReference>
<dbReference type="SUPFAM" id="SSF53383">
    <property type="entry name" value="PLP-dependent transferases"/>
    <property type="match status" value="1"/>
</dbReference>
<evidence type="ECO:0000256" key="6">
    <source>
        <dbReference type="ARBA" id="ARBA00023125"/>
    </source>
</evidence>